<dbReference type="GO" id="GO:0004519">
    <property type="term" value="F:endonuclease activity"/>
    <property type="evidence" value="ECO:0007669"/>
    <property type="project" value="InterPro"/>
</dbReference>
<keyword evidence="6" id="KW-0068">Autocatalytic cleavage</keyword>
<keyword evidence="4" id="KW-0808">Transferase</keyword>
<dbReference type="InterPro" id="IPR027434">
    <property type="entry name" value="Homing_endonucl"/>
</dbReference>
<dbReference type="PROSITE" id="PS50818">
    <property type="entry name" value="INTEIN_C_TER"/>
    <property type="match status" value="1"/>
</dbReference>
<dbReference type="Gene3D" id="2.170.16.10">
    <property type="entry name" value="Hedgehog/Intein (Hint) domain"/>
    <property type="match status" value="1"/>
</dbReference>
<keyword evidence="9" id="KW-0238">DNA-binding</keyword>
<evidence type="ECO:0000256" key="3">
    <source>
        <dbReference type="ARBA" id="ARBA00015749"/>
    </source>
</evidence>
<evidence type="ECO:0000256" key="1">
    <source>
        <dbReference type="ARBA" id="ARBA00005755"/>
    </source>
</evidence>
<dbReference type="Gene3D" id="3.10.28.10">
    <property type="entry name" value="Homing endonucleases"/>
    <property type="match status" value="1"/>
</dbReference>
<evidence type="ECO:0000259" key="11">
    <source>
        <dbReference type="PROSITE" id="PS50819"/>
    </source>
</evidence>
<dbReference type="InterPro" id="IPR023211">
    <property type="entry name" value="DNA_pol_palm_dom_sf"/>
</dbReference>
<dbReference type="GO" id="GO:0003887">
    <property type="term" value="F:DNA-directed DNA polymerase activity"/>
    <property type="evidence" value="ECO:0007669"/>
    <property type="project" value="UniProtKB-KW"/>
</dbReference>
<dbReference type="GO" id="GO:0030908">
    <property type="term" value="P:protein splicing"/>
    <property type="evidence" value="ECO:0007669"/>
    <property type="project" value="InterPro"/>
</dbReference>
<evidence type="ECO:0000256" key="5">
    <source>
        <dbReference type="ARBA" id="ARBA00022695"/>
    </source>
</evidence>
<evidence type="ECO:0000256" key="4">
    <source>
        <dbReference type="ARBA" id="ARBA00022679"/>
    </source>
</evidence>
<comment type="similarity">
    <text evidence="1">Belongs to the DNA polymerase type-B family.</text>
</comment>
<dbReference type="InterPro" id="IPR042087">
    <property type="entry name" value="DNA_pol_B_thumb"/>
</dbReference>
<evidence type="ECO:0000256" key="8">
    <source>
        <dbReference type="ARBA" id="ARBA00023000"/>
    </source>
</evidence>
<dbReference type="InterPro" id="IPR006172">
    <property type="entry name" value="DNA-dir_DNA_pol_B"/>
</dbReference>
<evidence type="ECO:0000256" key="10">
    <source>
        <dbReference type="ARBA" id="ARBA00049244"/>
    </source>
</evidence>
<dbReference type="Gene3D" id="1.10.132.60">
    <property type="entry name" value="DNA polymerase family B, C-terminal domain"/>
    <property type="match status" value="1"/>
</dbReference>
<proteinExistence type="inferred from homology"/>
<evidence type="ECO:0000256" key="7">
    <source>
        <dbReference type="ARBA" id="ARBA00022932"/>
    </source>
</evidence>
<evidence type="ECO:0000256" key="6">
    <source>
        <dbReference type="ARBA" id="ARBA00022813"/>
    </source>
</evidence>
<dbReference type="SUPFAM" id="SSF56672">
    <property type="entry name" value="DNA/RNA polymerases"/>
    <property type="match status" value="1"/>
</dbReference>
<dbReference type="InterPro" id="IPR004042">
    <property type="entry name" value="Intein_endonuc_central"/>
</dbReference>
<dbReference type="PANTHER" id="PTHR10322:SF23">
    <property type="entry name" value="DNA POLYMERASE DELTA CATALYTIC SUBUNIT"/>
    <property type="match status" value="1"/>
</dbReference>
<dbReference type="Gene3D" id="3.90.1600.10">
    <property type="entry name" value="Palm domain of DNA polymerase"/>
    <property type="match status" value="2"/>
</dbReference>
<keyword evidence="5" id="KW-0548">Nucleotidyltransferase</keyword>
<dbReference type="GO" id="GO:0003677">
    <property type="term" value="F:DNA binding"/>
    <property type="evidence" value="ECO:0007669"/>
    <property type="project" value="UniProtKB-KW"/>
</dbReference>
<dbReference type="InterPro" id="IPR050240">
    <property type="entry name" value="DNA_pol_type-B"/>
</dbReference>
<dbReference type="PANTHER" id="PTHR10322">
    <property type="entry name" value="DNA POLYMERASE CATALYTIC SUBUNIT"/>
    <property type="match status" value="1"/>
</dbReference>
<dbReference type="SUPFAM" id="SSF55608">
    <property type="entry name" value="Homing endonucleases"/>
    <property type="match status" value="1"/>
</dbReference>
<dbReference type="GO" id="GO:0000166">
    <property type="term" value="F:nucleotide binding"/>
    <property type="evidence" value="ECO:0007669"/>
    <property type="project" value="InterPro"/>
</dbReference>
<comment type="catalytic activity">
    <reaction evidence="10">
        <text>DNA(n) + a 2'-deoxyribonucleoside 5'-triphosphate = DNA(n+1) + diphosphate</text>
        <dbReference type="Rhea" id="RHEA:22508"/>
        <dbReference type="Rhea" id="RHEA-COMP:17339"/>
        <dbReference type="Rhea" id="RHEA-COMP:17340"/>
        <dbReference type="ChEBI" id="CHEBI:33019"/>
        <dbReference type="ChEBI" id="CHEBI:61560"/>
        <dbReference type="ChEBI" id="CHEBI:173112"/>
        <dbReference type="EC" id="2.7.7.7"/>
    </reaction>
</comment>
<dbReference type="InterPro" id="IPR043502">
    <property type="entry name" value="DNA/RNA_pol_sf"/>
</dbReference>
<dbReference type="SMART" id="SM00305">
    <property type="entry name" value="HintC"/>
    <property type="match status" value="1"/>
</dbReference>
<feature type="domain" description="DOD-type homing endonuclease" evidence="11">
    <location>
        <begin position="1112"/>
        <end position="1258"/>
    </location>
</feature>
<dbReference type="SUPFAM" id="SSF53098">
    <property type="entry name" value="Ribonuclease H-like"/>
    <property type="match status" value="1"/>
</dbReference>
<dbReference type="Gene3D" id="1.10.287.690">
    <property type="entry name" value="Helix hairpin bin"/>
    <property type="match status" value="1"/>
</dbReference>
<name>A0A6C0HRP9_9ZZZZ</name>
<evidence type="ECO:0000256" key="9">
    <source>
        <dbReference type="ARBA" id="ARBA00023125"/>
    </source>
</evidence>
<dbReference type="InterPro" id="IPR030934">
    <property type="entry name" value="Intein_C"/>
</dbReference>
<dbReference type="InterPro" id="IPR003586">
    <property type="entry name" value="Hint_dom_C"/>
</dbReference>
<dbReference type="InterPro" id="IPR036844">
    <property type="entry name" value="Hint_dom_sf"/>
</dbReference>
<sequence length="1621" mass="185827">MLTNEQMEHVFRLYDFNVYNKKDDGKEGSSSEEENVAKTDNSKFVIQMFGINDTGESCSILVEDFRPFFYVKVGDNWSQQTKEQFLIFIKKKLGKYYEKSISDCKIIKRKKLYGFDGGKEHKFVMFQFTNLQAFNKTKNLWYNQDQKLRETGLIYANESTYLYEANIPPLLRFFHIKDISPSGWVALPIKKAIEVKSGKQTNCKYEFIAERKNILPLNEKETRVPYKICSFDIEASSSHGDFPVPVKSYKKLATNIIEHLEKTADLTKPEIEQLLRKIVLKAFGYLSNSGLHDIDIVYPKKEQLPKSEDDVKLIIESWLSSKIDNDKPSATADDDNQMTIESMFETMNNEEEEETVGDFYQKSKSKKTSLKNYTVVELLCDKTLTREEKLNELNKSLSDKRREHNFPQLEGDKVTFIGSTFLKSGEKEPYLNHCIVLNTCGDVPVDNCEIESYSTEQQVLLAWTKLIQRENPDIVIGYNIFGFDYAFMFNRAVENECIADFLKLSKNKNEICGVDPFTGKYKLEETSIKIASGQHDLKYIKMNGRIQIDLYNYFRREENLTSYKLDYVAGHFIGDYIKSLVQNESLGTTTIYSGNLTGLLEGSFVHFEEIGHSTDYYCDGAKFSVVSVNKEEKSFVVSGNIVPDMSKKVRWCLAKDDVTPKDIFRMTNGSADDRAVIAKYCIQDCNLVHYLMNKVDVLTGFIEMAKICSVPISFLVLRGQGIKLTSYVAKKCREKRTLMPVLEKLDSDDGYEGAIVLDPKCDLYLDNPVACVDYASLYPSSMMSENLSHDSKVWTKEYNLKGELMTITGETDSSGNLIYDNLPGYDYVNITYDTFKYVRKSPSAAAEKIKSGHKICRFAQFPEGTRAIMPSILEELLLARKTTRKLIPQQTDDFMKNVLDKRQLGYKVTANSLYGQCGARTSTFYEKDIAASTTATGRLLLTYAKKIIEETYGNRICDTSKFGSVLTKAEYIYGDSVANYTPTYVRVNGQIDICTIASLSEKYGENNWVKCIEEGKQEKEFCELQNVEAWTDKGWTKLHRVIRHELAAHKKMVRVLTHTGLVDVTDDHSLLNPQGNEVSSKEVKIGDELLHNKLPVLENIKSCEITIEEAQVMGFFFGDGSCGVYDCPSGKKSSWALNNASIVIINKYIDLCNKAYPDFEWVCTPTLESSGVYKITLKSKHYGSATRFVEKYREKMYFEKAKKIPNEILFGSIEIRQAFWNGMYDAGGDKDKNGYTRIDQKNQISASHIAWLAQSLGWTTSINTRRDKENIYRITMTKKTQRKNPFAIKKMHEIQYQGYVYDLTTDNHHFAAGIGNMIVHNTDSVFFTFNLHTLDGTPIRGKDALEITIELAQEAGHLASSFLKNPHDLEYEKTFMPFCLLSKKRYVGMLYEHDPNKGKRKEMGIVLKRRDNAPIVKDIYGGIIDILMKKQDIKQATEFLKSCLKNIVDEKYPMDKLIITKSLRSGYKNPQQIAHKVLADRITARDPGNKPSSGDRIPFVYIHHPNKKALQGEKIETPTYIKENNLKIDYSFYITNQIMKPVQQVFALVLEKMWEMQNKKSKVVKLRRDIEALKKSTPPEKFEDKLESMKNKEVKALLFDEFLRETNNQKTGNQALTKFFK</sequence>
<dbReference type="EMBL" id="MN740002">
    <property type="protein sequence ID" value="QHT82573.1"/>
    <property type="molecule type" value="Genomic_DNA"/>
</dbReference>
<dbReference type="InterPro" id="IPR006133">
    <property type="entry name" value="DNA-dir_DNA_pol_B_exonuc"/>
</dbReference>
<dbReference type="GO" id="GO:0006261">
    <property type="term" value="P:DNA-templated DNA replication"/>
    <property type="evidence" value="ECO:0007669"/>
    <property type="project" value="TreeGrafter"/>
</dbReference>
<accession>A0A6C0HRP9</accession>
<dbReference type="SUPFAM" id="SSF51294">
    <property type="entry name" value="Hedgehog/intein (Hint) domain"/>
    <property type="match status" value="1"/>
</dbReference>
<protein>
    <recommendedName>
        <fullName evidence="3">DNA polymerase</fullName>
        <ecNumber evidence="2">2.7.7.7</ecNumber>
    </recommendedName>
</protein>
<dbReference type="PROSITE" id="PS50819">
    <property type="entry name" value="INTEIN_ENDONUCLEASE"/>
    <property type="match status" value="1"/>
</dbReference>
<dbReference type="InterPro" id="IPR012337">
    <property type="entry name" value="RNaseH-like_sf"/>
</dbReference>
<dbReference type="Gene3D" id="3.30.342.10">
    <property type="entry name" value="DNA Polymerase, chain B, domain 1"/>
    <property type="match status" value="1"/>
</dbReference>
<evidence type="ECO:0000256" key="2">
    <source>
        <dbReference type="ARBA" id="ARBA00012417"/>
    </source>
</evidence>
<dbReference type="SMART" id="SM00486">
    <property type="entry name" value="POLBc"/>
    <property type="match status" value="1"/>
</dbReference>
<dbReference type="Pfam" id="PF03104">
    <property type="entry name" value="DNA_pol_B_exo1"/>
    <property type="match status" value="2"/>
</dbReference>
<dbReference type="InterPro" id="IPR036397">
    <property type="entry name" value="RNaseH_sf"/>
</dbReference>
<evidence type="ECO:0000313" key="12">
    <source>
        <dbReference type="EMBL" id="QHT82573.1"/>
    </source>
</evidence>
<dbReference type="InterPro" id="IPR007869">
    <property type="entry name" value="Homing_endonuc_PI-Sce"/>
</dbReference>
<dbReference type="Pfam" id="PF00136">
    <property type="entry name" value="DNA_pol_B"/>
    <property type="match status" value="2"/>
</dbReference>
<dbReference type="InterPro" id="IPR006134">
    <property type="entry name" value="DNA-dir_DNA_pol_B_multi_dom"/>
</dbReference>
<reference evidence="12" key="1">
    <citation type="journal article" date="2020" name="Nature">
        <title>Giant virus diversity and host interactions through global metagenomics.</title>
        <authorList>
            <person name="Schulz F."/>
            <person name="Roux S."/>
            <person name="Paez-Espino D."/>
            <person name="Jungbluth S."/>
            <person name="Walsh D.A."/>
            <person name="Denef V.J."/>
            <person name="McMahon K.D."/>
            <person name="Konstantinidis K.T."/>
            <person name="Eloe-Fadrosh E.A."/>
            <person name="Kyrpides N.C."/>
            <person name="Woyke T."/>
        </authorList>
    </citation>
    <scope>NUCLEOTIDE SEQUENCE</scope>
    <source>
        <strain evidence="12">GVMAG-M-3300023184-165</strain>
    </source>
</reference>
<organism evidence="12">
    <name type="scientific">viral metagenome</name>
    <dbReference type="NCBI Taxonomy" id="1070528"/>
    <lineage>
        <taxon>unclassified sequences</taxon>
        <taxon>metagenomes</taxon>
        <taxon>organismal metagenomes</taxon>
    </lineage>
</organism>
<dbReference type="EC" id="2.7.7.7" evidence="2"/>
<dbReference type="Pfam" id="PF05204">
    <property type="entry name" value="Hom_end"/>
    <property type="match status" value="1"/>
</dbReference>
<dbReference type="Gene3D" id="3.30.420.10">
    <property type="entry name" value="Ribonuclease H-like superfamily/Ribonuclease H"/>
    <property type="match status" value="2"/>
</dbReference>
<keyword evidence="7" id="KW-0239">DNA-directed DNA polymerase</keyword>
<keyword evidence="8" id="KW-0651">Protein splicing</keyword>